<dbReference type="Proteomes" id="UP000019116">
    <property type="component" value="Chromosome 7A"/>
</dbReference>
<dbReference type="InterPro" id="IPR038765">
    <property type="entry name" value="Papain-like_cys_pep_sf"/>
</dbReference>
<evidence type="ECO:0000313" key="3">
    <source>
        <dbReference type="Proteomes" id="UP000019116"/>
    </source>
</evidence>
<reference evidence="2" key="1">
    <citation type="submission" date="2018-08" db="EMBL/GenBank/DDBJ databases">
        <authorList>
            <person name="Rossello M."/>
        </authorList>
    </citation>
    <scope>NUCLEOTIDE SEQUENCE [LARGE SCALE GENOMIC DNA]</scope>
    <source>
        <strain evidence="2">cv. Chinese Spring</strain>
    </source>
</reference>
<dbReference type="Gramene" id="TraesCS7A03G0883000.1">
    <property type="protein sequence ID" value="TraesCS7A03G0883000.1.CDS"/>
    <property type="gene ID" value="TraesCS7A03G0883000"/>
</dbReference>
<proteinExistence type="predicted"/>
<reference evidence="2" key="2">
    <citation type="submission" date="2018-10" db="UniProtKB">
        <authorList>
            <consortium name="EnsemblPlants"/>
        </authorList>
    </citation>
    <scope>IDENTIFICATION</scope>
</reference>
<dbReference type="Gramene" id="TraesWEE_scaffold_020634_01G000200.1">
    <property type="protein sequence ID" value="TraesWEE_scaffold_020634_01G000200.1"/>
    <property type="gene ID" value="TraesWEE_scaffold_020634_01G000200"/>
</dbReference>
<dbReference type="SUPFAM" id="SSF54001">
    <property type="entry name" value="Cysteine proteinases"/>
    <property type="match status" value="1"/>
</dbReference>
<dbReference type="AlphaFoldDB" id="A0A3B6RM77"/>
<evidence type="ECO:0000256" key="1">
    <source>
        <dbReference type="SAM" id="MobiDB-lite"/>
    </source>
</evidence>
<feature type="region of interest" description="Disordered" evidence="1">
    <location>
        <begin position="210"/>
        <end position="234"/>
    </location>
</feature>
<keyword evidence="3" id="KW-1185">Reference proteome</keyword>
<dbReference type="Gene3D" id="3.40.395.10">
    <property type="entry name" value="Adenoviral Proteinase, Chain A"/>
    <property type="match status" value="1"/>
</dbReference>
<evidence type="ECO:0008006" key="4">
    <source>
        <dbReference type="Google" id="ProtNLM"/>
    </source>
</evidence>
<dbReference type="EnsemblPlants" id="TraesCS7A02G360800.1">
    <property type="protein sequence ID" value="TraesCS7A02G360800.1"/>
    <property type="gene ID" value="TraesCS7A02G360800"/>
</dbReference>
<protein>
    <recommendedName>
        <fullName evidence="4">Ubiquitin-like protease family profile domain-containing protein</fullName>
    </recommendedName>
</protein>
<dbReference type="OrthoDB" id="10390326at2759"/>
<evidence type="ECO:0000313" key="2">
    <source>
        <dbReference type="EnsemblPlants" id="TraesCS7A02G360800.1"/>
    </source>
</evidence>
<name>A0A3B6RM77_WHEAT</name>
<sequence>MAAMAWSSSWLEVLRSGSCSGGGWRQLVVEVCSPVIPTPSGALDPQVLLYGEELRRKHCLDQVLKTLAIREALALANDLYIRVIWCPSPDDPEIFGASSRLGIRIIRSDASDIERGKKDVRSLRRRSFCTGGHGEMEDGGVEFLLDVIGRFPLREEFADNLEHPDPVPLVLLPNSGAGLAVPADSNTGSVCAQQLGGDGNDMAGVGVRRRADASPTRLTQSTDRVNPEVPGRTKRCEPKSSRCWSVTKKSPYTPESYGWAVSHQMTMDSKVMGYRVDWLKKFMFPVHFMDCWSLYILDTDKKIVMVLDPMETNLSDEMKIKHGPLARKFQQKLCTLFSDMFGAGLVETTGWEDSGVYVAHYVLEFTGLYLRSTITQGQIEHLRKKIAYEIVIMKGN</sequence>
<accession>A0A3B6RM77</accession>
<organism evidence="2">
    <name type="scientific">Triticum aestivum</name>
    <name type="common">Wheat</name>
    <dbReference type="NCBI Taxonomy" id="4565"/>
    <lineage>
        <taxon>Eukaryota</taxon>
        <taxon>Viridiplantae</taxon>
        <taxon>Streptophyta</taxon>
        <taxon>Embryophyta</taxon>
        <taxon>Tracheophyta</taxon>
        <taxon>Spermatophyta</taxon>
        <taxon>Magnoliopsida</taxon>
        <taxon>Liliopsida</taxon>
        <taxon>Poales</taxon>
        <taxon>Poaceae</taxon>
        <taxon>BOP clade</taxon>
        <taxon>Pooideae</taxon>
        <taxon>Triticodae</taxon>
        <taxon>Triticeae</taxon>
        <taxon>Triticinae</taxon>
        <taxon>Triticum</taxon>
    </lineage>
</organism>
<dbReference type="OMA" id="RCEPKSS"/>
<dbReference type="Gramene" id="TraesCS7A02G360800.1">
    <property type="protein sequence ID" value="TraesCS7A02G360800.1"/>
    <property type="gene ID" value="TraesCS7A02G360800"/>
</dbReference>